<dbReference type="Gene3D" id="3.40.720.10">
    <property type="entry name" value="Alkaline Phosphatase, subunit A"/>
    <property type="match status" value="1"/>
</dbReference>
<keyword evidence="7" id="KW-0378">Hydrolase</keyword>
<keyword evidence="11" id="KW-0472">Membrane</keyword>
<sequence length="809" mass="85995">MLLIMTDDVGYGASSTFGGPVPAPARDWLAKAGVRFSNSHTMAMCSPTRAALLTGRNRMGGGGLCQAVPGFVQDPGTAPSVGVYFGDVVAPRGASNNVPVGDGAGPGAFFDLSNVQVLKGPQGTLQGRNTTGGAVLLVPQKPVPRFEAFAEGSLGNFDMRRLQAVVNLPVLDTLSIRVGVDRQTRDGYLRNNSGIGPRDFGDVDYTAVRFSAVADLTPDLENYMIVSYSSSNTHGTFQKLIDVDQANFLGLFVGPQLATQGKGFYDAWQETADPYSKLEQWQVINTTTWRASDTLTIKNISSYAELRNKLQSSLFGTNLDTANVGAPAGQFAFASVNPIPAGATGNQSTFTEELQFQGSGLSDRLTYQAGAYLEISKPLGLSGSQSPVYANCSDIANLVCTSPLSLLGAPGLPSGVINYTSTKTSFRDVGLYSQITYKLTEKIALNAGARYTWDSASNQSQLITFTGFPALGYGNPTDLYCSNPATTNSGTVTLAGFDPLKDCRINLRQKSSAPTWLIGFDYKPLPDIMIYAKYARGYRTGTVAPTVPAGFNSIEPEKVDTFEIGSKTSFSGAVRGSFNVAALYNNFSNQQIQLDFFPSGIPGAPVVWPTTAPANAGKSRIWGVEVDGSIEPFDGFTISGAYAYLNTEIRSTRTFVSDGAATGYIIFGQAGAGDPLQLSPKNKYSVTASYELPVNESLGAISLGATFTHTDSSLGNYSSRFYVGVAGSDPQTVEQFRQLSYLPSSDLLNLNVSWNGVAGSPVDLAAFVTNVTKEKYYTSLPGVGGTGLIVVSVGEPRMYGMRLKVRFGK</sequence>
<dbReference type="Pfam" id="PF00884">
    <property type="entry name" value="Sulfatase"/>
    <property type="match status" value="1"/>
</dbReference>
<evidence type="ECO:0000256" key="2">
    <source>
        <dbReference type="ARBA" id="ARBA00008779"/>
    </source>
</evidence>
<dbReference type="PANTHER" id="PTHR32552:SF81">
    <property type="entry name" value="TONB-DEPENDENT OUTER MEMBRANE RECEPTOR"/>
    <property type="match status" value="1"/>
</dbReference>
<comment type="caution">
    <text evidence="15">The sequence shown here is derived from an EMBL/GenBank/DDBJ whole genome shotgun (WGS) entry which is preliminary data.</text>
</comment>
<feature type="domain" description="TonB-dependent receptor-like beta-barrel" evidence="13">
    <location>
        <begin position="245"/>
        <end position="771"/>
    </location>
</feature>
<evidence type="ECO:0000256" key="6">
    <source>
        <dbReference type="ARBA" id="ARBA00022692"/>
    </source>
</evidence>
<evidence type="ECO:0000313" key="16">
    <source>
        <dbReference type="Proteomes" id="UP001548713"/>
    </source>
</evidence>
<evidence type="ECO:0000256" key="10">
    <source>
        <dbReference type="ARBA" id="ARBA00023077"/>
    </source>
</evidence>
<keyword evidence="10" id="KW-0798">TonB box</keyword>
<dbReference type="InterPro" id="IPR039426">
    <property type="entry name" value="TonB-dep_rcpt-like"/>
</dbReference>
<gene>
    <name evidence="15" type="ORF">ABVV53_09775</name>
</gene>
<evidence type="ECO:0000313" key="15">
    <source>
        <dbReference type="EMBL" id="MET1755744.1"/>
    </source>
</evidence>
<comment type="similarity">
    <text evidence="2">Belongs to the sulfatase family.</text>
</comment>
<reference evidence="15 16" key="1">
    <citation type="submission" date="2024-07" db="EMBL/GenBank/DDBJ databases">
        <title>Novosphingobium kalidii RD2P27.</title>
        <authorList>
            <person name="Sun J.-Q."/>
        </authorList>
    </citation>
    <scope>NUCLEOTIDE SEQUENCE [LARGE SCALE GENOMIC DNA]</scope>
    <source>
        <strain evidence="15 16">RD2P27</strain>
    </source>
</reference>
<dbReference type="InterPro" id="IPR000531">
    <property type="entry name" value="Beta-barrel_TonB"/>
</dbReference>
<evidence type="ECO:0000256" key="7">
    <source>
        <dbReference type="ARBA" id="ARBA00022801"/>
    </source>
</evidence>
<evidence type="ECO:0000256" key="3">
    <source>
        <dbReference type="ARBA" id="ARBA00022448"/>
    </source>
</evidence>
<evidence type="ECO:0000259" key="13">
    <source>
        <dbReference type="Pfam" id="PF00593"/>
    </source>
</evidence>
<dbReference type="InterPro" id="IPR036942">
    <property type="entry name" value="Beta-barrel_TonB_sf"/>
</dbReference>
<evidence type="ECO:0000256" key="4">
    <source>
        <dbReference type="ARBA" id="ARBA00022452"/>
    </source>
</evidence>
<feature type="domain" description="Sulfatase N-terminal" evidence="14">
    <location>
        <begin position="2"/>
        <end position="62"/>
    </location>
</feature>
<keyword evidence="12" id="KW-0998">Cell outer membrane</keyword>
<keyword evidence="4" id="KW-1134">Transmembrane beta strand</keyword>
<keyword evidence="16" id="KW-1185">Reference proteome</keyword>
<evidence type="ECO:0000256" key="8">
    <source>
        <dbReference type="ARBA" id="ARBA00023004"/>
    </source>
</evidence>
<proteinExistence type="inferred from homology"/>
<keyword evidence="8" id="KW-0408">Iron</keyword>
<keyword evidence="3" id="KW-0813">Transport</keyword>
<organism evidence="15 16">
    <name type="scientific">Novosphingobium kalidii</name>
    <dbReference type="NCBI Taxonomy" id="3230299"/>
    <lineage>
        <taxon>Bacteria</taxon>
        <taxon>Pseudomonadati</taxon>
        <taxon>Pseudomonadota</taxon>
        <taxon>Alphaproteobacteria</taxon>
        <taxon>Sphingomonadales</taxon>
        <taxon>Sphingomonadaceae</taxon>
        <taxon>Novosphingobium</taxon>
    </lineage>
</organism>
<dbReference type="PROSITE" id="PS00523">
    <property type="entry name" value="SULFATASE_1"/>
    <property type="match status" value="1"/>
</dbReference>
<evidence type="ECO:0000256" key="11">
    <source>
        <dbReference type="ARBA" id="ARBA00023136"/>
    </source>
</evidence>
<dbReference type="EMBL" id="JBEWLY010000013">
    <property type="protein sequence ID" value="MET1755744.1"/>
    <property type="molecule type" value="Genomic_DNA"/>
</dbReference>
<keyword evidence="6" id="KW-0812">Transmembrane</keyword>
<dbReference type="RefSeq" id="WP_353984185.1">
    <property type="nucleotide sequence ID" value="NZ_JBEWLY010000013.1"/>
</dbReference>
<dbReference type="SUPFAM" id="SSF53649">
    <property type="entry name" value="Alkaline phosphatase-like"/>
    <property type="match status" value="1"/>
</dbReference>
<dbReference type="PANTHER" id="PTHR32552">
    <property type="entry name" value="FERRICHROME IRON RECEPTOR-RELATED"/>
    <property type="match status" value="1"/>
</dbReference>
<evidence type="ECO:0000259" key="14">
    <source>
        <dbReference type="Pfam" id="PF00884"/>
    </source>
</evidence>
<dbReference type="Proteomes" id="UP001548713">
    <property type="component" value="Unassembled WGS sequence"/>
</dbReference>
<evidence type="ECO:0000256" key="1">
    <source>
        <dbReference type="ARBA" id="ARBA00004571"/>
    </source>
</evidence>
<evidence type="ECO:0000256" key="12">
    <source>
        <dbReference type="ARBA" id="ARBA00023237"/>
    </source>
</evidence>
<dbReference type="InterPro" id="IPR000917">
    <property type="entry name" value="Sulfatase_N"/>
</dbReference>
<evidence type="ECO:0000256" key="9">
    <source>
        <dbReference type="ARBA" id="ARBA00023065"/>
    </source>
</evidence>
<keyword evidence="9" id="KW-0406">Ion transport</keyword>
<accession>A0ABV2D1M3</accession>
<comment type="subcellular location">
    <subcellularLocation>
        <location evidence="1">Cell outer membrane</location>
        <topology evidence="1">Multi-pass membrane protein</topology>
    </subcellularLocation>
</comment>
<dbReference type="Gene3D" id="2.40.170.20">
    <property type="entry name" value="TonB-dependent receptor, beta-barrel domain"/>
    <property type="match status" value="1"/>
</dbReference>
<keyword evidence="5" id="KW-0410">Iron transport</keyword>
<dbReference type="InterPro" id="IPR024607">
    <property type="entry name" value="Sulfatase_CS"/>
</dbReference>
<protein>
    <submittedName>
        <fullName evidence="15">TonB-dependent receptor</fullName>
    </submittedName>
</protein>
<dbReference type="InterPro" id="IPR017850">
    <property type="entry name" value="Alkaline_phosphatase_core_sf"/>
</dbReference>
<dbReference type="SUPFAM" id="SSF56935">
    <property type="entry name" value="Porins"/>
    <property type="match status" value="1"/>
</dbReference>
<dbReference type="Pfam" id="PF00593">
    <property type="entry name" value="TonB_dep_Rec_b-barrel"/>
    <property type="match status" value="1"/>
</dbReference>
<name>A0ABV2D1M3_9SPHN</name>
<evidence type="ECO:0000256" key="5">
    <source>
        <dbReference type="ARBA" id="ARBA00022496"/>
    </source>
</evidence>
<keyword evidence="15" id="KW-0675">Receptor</keyword>